<evidence type="ECO:0000256" key="2">
    <source>
        <dbReference type="ARBA" id="ARBA00023125"/>
    </source>
</evidence>
<dbReference type="PROSITE" id="PS00041">
    <property type="entry name" value="HTH_ARAC_FAMILY_1"/>
    <property type="match status" value="1"/>
</dbReference>
<dbReference type="Gene3D" id="1.10.10.60">
    <property type="entry name" value="Homeodomain-like"/>
    <property type="match status" value="2"/>
</dbReference>
<dbReference type="Pfam" id="PF12833">
    <property type="entry name" value="HTH_18"/>
    <property type="match status" value="1"/>
</dbReference>
<comment type="caution">
    <text evidence="5">The sequence shown here is derived from an EMBL/GenBank/DDBJ whole genome shotgun (WGS) entry which is preliminary data.</text>
</comment>
<dbReference type="SUPFAM" id="SSF46689">
    <property type="entry name" value="Homeodomain-like"/>
    <property type="match status" value="1"/>
</dbReference>
<dbReference type="PANTHER" id="PTHR43280">
    <property type="entry name" value="ARAC-FAMILY TRANSCRIPTIONAL REGULATOR"/>
    <property type="match status" value="1"/>
</dbReference>
<proteinExistence type="predicted"/>
<dbReference type="GO" id="GO:0043565">
    <property type="term" value="F:sequence-specific DNA binding"/>
    <property type="evidence" value="ECO:0007669"/>
    <property type="project" value="InterPro"/>
</dbReference>
<feature type="domain" description="HTH araC/xylS-type" evidence="4">
    <location>
        <begin position="191"/>
        <end position="289"/>
    </location>
</feature>
<dbReference type="InterPro" id="IPR037923">
    <property type="entry name" value="HTH-like"/>
</dbReference>
<evidence type="ECO:0000256" key="3">
    <source>
        <dbReference type="ARBA" id="ARBA00023163"/>
    </source>
</evidence>
<dbReference type="InterPro" id="IPR014710">
    <property type="entry name" value="RmlC-like_jellyroll"/>
</dbReference>
<protein>
    <recommendedName>
        <fullName evidence="4">HTH araC/xylS-type domain-containing protein</fullName>
    </recommendedName>
</protein>
<evidence type="ECO:0000259" key="4">
    <source>
        <dbReference type="PROSITE" id="PS01124"/>
    </source>
</evidence>
<keyword evidence="1" id="KW-0805">Transcription regulation</keyword>
<dbReference type="Gene3D" id="2.60.120.10">
    <property type="entry name" value="Jelly Rolls"/>
    <property type="match status" value="1"/>
</dbReference>
<name>A0A328UEY4_9FIRM</name>
<dbReference type="InterPro" id="IPR018060">
    <property type="entry name" value="HTH_AraC"/>
</dbReference>
<dbReference type="InterPro" id="IPR003313">
    <property type="entry name" value="AraC-bd"/>
</dbReference>
<dbReference type="SUPFAM" id="SSF51215">
    <property type="entry name" value="Regulatory protein AraC"/>
    <property type="match status" value="1"/>
</dbReference>
<dbReference type="PROSITE" id="PS01124">
    <property type="entry name" value="HTH_ARAC_FAMILY_2"/>
    <property type="match status" value="1"/>
</dbReference>
<sequence>MKYSKISADNYLVKRRDIYIEKFDIGDDSRLHTHDFIEIAYITSGKGRHSLVKSEEAVSAGDMIILSPEVPHRLYSHDGRLRGYNCIFHPSAVDISFEGCESFVQVACEYLFHSFNFPDNKKDHILLQDLPTREIRSLLDEMYAESAKCLDGYEQLLRLDLTKLLLLMFRLYRDDSGQSQNKGIYKKLIVENSLKYMNEHFNTAICCEVLAKNAYVSTGYFARIFKEVTGKSIIKALQEIRIKKACELLSQTTGTVADIAEKCGYHDIKFFYSLFSATCGKTPGEYRKSARSSSGT</sequence>
<gene>
    <name evidence="5" type="ORF">DPQ25_13210</name>
</gene>
<reference evidence="5 6" key="1">
    <citation type="submission" date="2018-06" db="EMBL/GenBank/DDBJ databases">
        <title>Noncontiguous genome sequence of Ruminococcaceae bacterium ASD2818.</title>
        <authorList>
            <person name="Chaplin A.V."/>
            <person name="Sokolova S.R."/>
            <person name="Kochetkova T.O."/>
            <person name="Goltsov A.Y."/>
            <person name="Trofimov D.Y."/>
            <person name="Efimov B.A."/>
        </authorList>
    </citation>
    <scope>NUCLEOTIDE SEQUENCE [LARGE SCALE GENOMIC DNA]</scope>
    <source>
        <strain evidence="5 6">ASD2818</strain>
    </source>
</reference>
<dbReference type="SMART" id="SM00342">
    <property type="entry name" value="HTH_ARAC"/>
    <property type="match status" value="1"/>
</dbReference>
<dbReference type="GO" id="GO:0003700">
    <property type="term" value="F:DNA-binding transcription factor activity"/>
    <property type="evidence" value="ECO:0007669"/>
    <property type="project" value="InterPro"/>
</dbReference>
<accession>A0A328UEY4</accession>
<evidence type="ECO:0000256" key="1">
    <source>
        <dbReference type="ARBA" id="ARBA00023015"/>
    </source>
</evidence>
<evidence type="ECO:0000313" key="5">
    <source>
        <dbReference type="EMBL" id="RAQ22472.1"/>
    </source>
</evidence>
<dbReference type="InterPro" id="IPR018062">
    <property type="entry name" value="HTH_AraC-typ_CS"/>
</dbReference>
<evidence type="ECO:0000313" key="6">
    <source>
        <dbReference type="Proteomes" id="UP000249377"/>
    </source>
</evidence>
<dbReference type="EMBL" id="QLYR01000013">
    <property type="protein sequence ID" value="RAQ22472.1"/>
    <property type="molecule type" value="Genomic_DNA"/>
</dbReference>
<dbReference type="AlphaFoldDB" id="A0A328UEY4"/>
<keyword evidence="2" id="KW-0238">DNA-binding</keyword>
<dbReference type="RefSeq" id="WP_112333647.1">
    <property type="nucleotide sequence ID" value="NZ_QLYR01000013.1"/>
</dbReference>
<keyword evidence="3" id="KW-0804">Transcription</keyword>
<dbReference type="Pfam" id="PF02311">
    <property type="entry name" value="AraC_binding"/>
    <property type="match status" value="1"/>
</dbReference>
<keyword evidence="6" id="KW-1185">Reference proteome</keyword>
<organism evidence="5 6">
    <name type="scientific">Hydrogeniiclostridium mannosilyticum</name>
    <dbReference type="NCBI Taxonomy" id="2764322"/>
    <lineage>
        <taxon>Bacteria</taxon>
        <taxon>Bacillati</taxon>
        <taxon>Bacillota</taxon>
        <taxon>Clostridia</taxon>
        <taxon>Eubacteriales</taxon>
        <taxon>Acutalibacteraceae</taxon>
        <taxon>Hydrogeniiclostridium</taxon>
    </lineage>
</organism>
<dbReference type="PANTHER" id="PTHR43280:SF34">
    <property type="entry name" value="ARAC-FAMILY TRANSCRIPTIONAL REGULATOR"/>
    <property type="match status" value="1"/>
</dbReference>
<dbReference type="Proteomes" id="UP000249377">
    <property type="component" value="Unassembled WGS sequence"/>
</dbReference>
<dbReference type="InterPro" id="IPR009057">
    <property type="entry name" value="Homeodomain-like_sf"/>
</dbReference>